<sequence>MIAGMMPTGLPAQLVELVATLRTSLVNQGKALLRITPQAGGFPSAVGARALATAAAADVGAEPLPSWMDQFGGRACTEST</sequence>
<organism evidence="1 2">
    <name type="scientific">Nostocoides australiense Ben110</name>
    <dbReference type="NCBI Taxonomy" id="1193182"/>
    <lineage>
        <taxon>Bacteria</taxon>
        <taxon>Bacillati</taxon>
        <taxon>Actinomycetota</taxon>
        <taxon>Actinomycetes</taxon>
        <taxon>Micrococcales</taxon>
        <taxon>Intrasporangiaceae</taxon>
        <taxon>Nostocoides</taxon>
    </lineage>
</organism>
<proteinExistence type="predicted"/>
<protein>
    <submittedName>
        <fullName evidence="1">Uncharacterized protein</fullName>
    </submittedName>
</protein>
<evidence type="ECO:0000313" key="1">
    <source>
        <dbReference type="EMBL" id="CCH71590.1"/>
    </source>
</evidence>
<evidence type="ECO:0000313" key="2">
    <source>
        <dbReference type="Proteomes" id="UP000035763"/>
    </source>
</evidence>
<gene>
    <name evidence="1" type="ORF">BN11_10033</name>
</gene>
<dbReference type="AlphaFoldDB" id="W6JT50"/>
<reference evidence="1 2" key="1">
    <citation type="journal article" date="2013" name="ISME J.">
        <title>A metabolic model for members of the genus Tetrasphaera involved in enhanced biological phosphorus removal.</title>
        <authorList>
            <person name="Kristiansen R."/>
            <person name="Nguyen H.T.T."/>
            <person name="Saunders A.M."/>
            <person name="Nielsen J.L."/>
            <person name="Wimmer R."/>
            <person name="Le V.Q."/>
            <person name="McIlroy S.J."/>
            <person name="Petrovski S."/>
            <person name="Seviour R.J."/>
            <person name="Calteau A."/>
            <person name="Nielsen K.L."/>
            <person name="Nielsen P.H."/>
        </authorList>
    </citation>
    <scope>NUCLEOTIDE SEQUENCE [LARGE SCALE GENOMIC DNA]</scope>
    <source>
        <strain evidence="1 2">Ben110</strain>
    </source>
</reference>
<accession>W6JT50</accession>
<comment type="caution">
    <text evidence="1">The sequence shown here is derived from an EMBL/GenBank/DDBJ whole genome shotgun (WGS) entry which is preliminary data.</text>
</comment>
<name>W6JT50_9MICO</name>
<dbReference type="EMBL" id="CAJA01000001">
    <property type="protein sequence ID" value="CCH71590.1"/>
    <property type="molecule type" value="Genomic_DNA"/>
</dbReference>
<dbReference type="STRING" id="1193182.BN11_10033"/>
<keyword evidence="2" id="KW-1185">Reference proteome</keyword>
<dbReference type="Proteomes" id="UP000035763">
    <property type="component" value="Unassembled WGS sequence"/>
</dbReference>